<evidence type="ECO:0008006" key="3">
    <source>
        <dbReference type="Google" id="ProtNLM"/>
    </source>
</evidence>
<reference evidence="1 2" key="1">
    <citation type="submission" date="2024-04" db="EMBL/GenBank/DDBJ databases">
        <title>Tritrichomonas musculus Genome.</title>
        <authorList>
            <person name="Alves-Ferreira E."/>
            <person name="Grigg M."/>
            <person name="Lorenzi H."/>
            <person name="Galac M."/>
        </authorList>
    </citation>
    <scope>NUCLEOTIDE SEQUENCE [LARGE SCALE GENOMIC DNA]</scope>
    <source>
        <strain evidence="1 2">EAF2021</strain>
    </source>
</reference>
<dbReference type="InterPro" id="IPR036770">
    <property type="entry name" value="Ankyrin_rpt-contain_sf"/>
</dbReference>
<dbReference type="EMBL" id="JAPFFF010000007">
    <property type="protein sequence ID" value="KAK8886423.1"/>
    <property type="molecule type" value="Genomic_DNA"/>
</dbReference>
<accession>A0ABR2K6D2</accession>
<dbReference type="Proteomes" id="UP001470230">
    <property type="component" value="Unassembled WGS sequence"/>
</dbReference>
<gene>
    <name evidence="1" type="ORF">M9Y10_041886</name>
</gene>
<sequence>MEIKNLIDHFREIYSHLIDFIENEENGILNYKEFKEYLLNLHFENNKEEFKEFLQIIVKIIDDHSRQSNFYCNIEQIFLSLSSLIKETLTNLEIFNLFKNCRRVLLLLIQNDIINIDKSIVRLMIQSNSGLQDQRYVSYFFPEIKKYLKKDTVARFERELRIIDKNIFDDFEGKRLKGENEAYICSLIRNDSVEEFVTYISRSNISISSTIKKSIFESNTFLIKNDPTLIEYAAFFGSIQIMKYLAYNGCELNPSLWIYAIHGRSPDVIHYLNEVKVIPKDETFTECFEEAIKCHQNNFAEYIENNLLNKEDNENNVNYFGIQYHNYNYFPANLDNQSLFFLSCQYNYLYIVKFLLKNESIDLNAKRNVIYKEMIEYYDEDEAMLLSELNDLFDEEILRYTLKVFI</sequence>
<evidence type="ECO:0000313" key="2">
    <source>
        <dbReference type="Proteomes" id="UP001470230"/>
    </source>
</evidence>
<dbReference type="Gene3D" id="1.25.40.20">
    <property type="entry name" value="Ankyrin repeat-containing domain"/>
    <property type="match status" value="1"/>
</dbReference>
<keyword evidence="2" id="KW-1185">Reference proteome</keyword>
<evidence type="ECO:0000313" key="1">
    <source>
        <dbReference type="EMBL" id="KAK8886423.1"/>
    </source>
</evidence>
<dbReference type="SMART" id="SM00248">
    <property type="entry name" value="ANK"/>
    <property type="match status" value="2"/>
</dbReference>
<dbReference type="InterPro" id="IPR002110">
    <property type="entry name" value="Ankyrin_rpt"/>
</dbReference>
<proteinExistence type="predicted"/>
<dbReference type="PANTHER" id="PTHR24159:SF5">
    <property type="entry name" value="ANK_REP_REGION DOMAIN-CONTAINING PROTEIN"/>
    <property type="match status" value="1"/>
</dbReference>
<protein>
    <recommendedName>
        <fullName evidence="3">DUF3447 domain-containing protein</fullName>
    </recommendedName>
</protein>
<organism evidence="1 2">
    <name type="scientific">Tritrichomonas musculus</name>
    <dbReference type="NCBI Taxonomy" id="1915356"/>
    <lineage>
        <taxon>Eukaryota</taxon>
        <taxon>Metamonada</taxon>
        <taxon>Parabasalia</taxon>
        <taxon>Tritrichomonadida</taxon>
        <taxon>Tritrichomonadidae</taxon>
        <taxon>Tritrichomonas</taxon>
    </lineage>
</organism>
<dbReference type="PANTHER" id="PTHR24159">
    <property type="match status" value="1"/>
</dbReference>
<dbReference type="SUPFAM" id="SSF48403">
    <property type="entry name" value="Ankyrin repeat"/>
    <property type="match status" value="1"/>
</dbReference>
<name>A0ABR2K6D2_9EUKA</name>
<comment type="caution">
    <text evidence="1">The sequence shown here is derived from an EMBL/GenBank/DDBJ whole genome shotgun (WGS) entry which is preliminary data.</text>
</comment>